<evidence type="ECO:0000313" key="2">
    <source>
        <dbReference type="Proteomes" id="UP000807025"/>
    </source>
</evidence>
<keyword evidence="2" id="KW-1185">Reference proteome</keyword>
<dbReference type="AlphaFoldDB" id="A0A9P6DHE0"/>
<gene>
    <name evidence="1" type="ORF">BDN71DRAFT_1444272</name>
</gene>
<organism evidence="1 2">
    <name type="scientific">Pleurotus eryngii</name>
    <name type="common">Boletus of the steppes</name>
    <dbReference type="NCBI Taxonomy" id="5323"/>
    <lineage>
        <taxon>Eukaryota</taxon>
        <taxon>Fungi</taxon>
        <taxon>Dikarya</taxon>
        <taxon>Basidiomycota</taxon>
        <taxon>Agaricomycotina</taxon>
        <taxon>Agaricomycetes</taxon>
        <taxon>Agaricomycetidae</taxon>
        <taxon>Agaricales</taxon>
        <taxon>Pleurotineae</taxon>
        <taxon>Pleurotaceae</taxon>
        <taxon>Pleurotus</taxon>
    </lineage>
</organism>
<protein>
    <submittedName>
        <fullName evidence="1">Uncharacterized protein</fullName>
    </submittedName>
</protein>
<comment type="caution">
    <text evidence="1">The sequence shown here is derived from an EMBL/GenBank/DDBJ whole genome shotgun (WGS) entry which is preliminary data.</text>
</comment>
<sequence>MHNITAIYEQLSACTLSETTFVVSPLAYVRGLTASSFAWLYKRGGGHSIAPLRAICCCGILLGFGAPASDFLVNHSPTCPLCPPLAICGR</sequence>
<reference evidence="1" key="1">
    <citation type="submission" date="2020-11" db="EMBL/GenBank/DDBJ databases">
        <authorList>
            <consortium name="DOE Joint Genome Institute"/>
            <person name="Ahrendt S."/>
            <person name="Riley R."/>
            <person name="Andreopoulos W."/>
            <person name="Labutti K."/>
            <person name="Pangilinan J."/>
            <person name="Ruiz-Duenas F.J."/>
            <person name="Barrasa J.M."/>
            <person name="Sanchez-Garcia M."/>
            <person name="Camarero S."/>
            <person name="Miyauchi S."/>
            <person name="Serrano A."/>
            <person name="Linde D."/>
            <person name="Babiker R."/>
            <person name="Drula E."/>
            <person name="Ayuso-Fernandez I."/>
            <person name="Pacheco R."/>
            <person name="Padilla G."/>
            <person name="Ferreira P."/>
            <person name="Barriuso J."/>
            <person name="Kellner H."/>
            <person name="Castanera R."/>
            <person name="Alfaro M."/>
            <person name="Ramirez L."/>
            <person name="Pisabarro A.G."/>
            <person name="Kuo A."/>
            <person name="Tritt A."/>
            <person name="Lipzen A."/>
            <person name="He G."/>
            <person name="Yan M."/>
            <person name="Ng V."/>
            <person name="Cullen D."/>
            <person name="Martin F."/>
            <person name="Rosso M.-N."/>
            <person name="Henrissat B."/>
            <person name="Hibbett D."/>
            <person name="Martinez A.T."/>
            <person name="Grigoriev I.V."/>
        </authorList>
    </citation>
    <scope>NUCLEOTIDE SEQUENCE</scope>
    <source>
        <strain evidence="1">ATCC 90797</strain>
    </source>
</reference>
<dbReference type="Proteomes" id="UP000807025">
    <property type="component" value="Unassembled WGS sequence"/>
</dbReference>
<proteinExistence type="predicted"/>
<name>A0A9P6DHE0_PLEER</name>
<dbReference type="EMBL" id="MU154541">
    <property type="protein sequence ID" value="KAF9497844.1"/>
    <property type="molecule type" value="Genomic_DNA"/>
</dbReference>
<evidence type="ECO:0000313" key="1">
    <source>
        <dbReference type="EMBL" id="KAF9497844.1"/>
    </source>
</evidence>
<accession>A0A9P6DHE0</accession>